<name>E9HN65_DAPPU</name>
<evidence type="ECO:0000256" key="1">
    <source>
        <dbReference type="SAM" id="MobiDB-lite"/>
    </source>
</evidence>
<organism evidence="2 3">
    <name type="scientific">Daphnia pulex</name>
    <name type="common">Water flea</name>
    <dbReference type="NCBI Taxonomy" id="6669"/>
    <lineage>
        <taxon>Eukaryota</taxon>
        <taxon>Metazoa</taxon>
        <taxon>Ecdysozoa</taxon>
        <taxon>Arthropoda</taxon>
        <taxon>Crustacea</taxon>
        <taxon>Branchiopoda</taxon>
        <taxon>Diplostraca</taxon>
        <taxon>Cladocera</taxon>
        <taxon>Anomopoda</taxon>
        <taxon>Daphniidae</taxon>
        <taxon>Daphnia</taxon>
    </lineage>
</organism>
<keyword evidence="3" id="KW-1185">Reference proteome</keyword>
<dbReference type="Proteomes" id="UP000000305">
    <property type="component" value="Unassembled WGS sequence"/>
</dbReference>
<feature type="compositionally biased region" description="Polar residues" evidence="1">
    <location>
        <begin position="29"/>
        <end position="63"/>
    </location>
</feature>
<evidence type="ECO:0000313" key="2">
    <source>
        <dbReference type="EMBL" id="EFX66826.1"/>
    </source>
</evidence>
<dbReference type="HOGENOM" id="CLU_1241230_0_0_1"/>
<accession>E9HN65</accession>
<proteinExistence type="predicted"/>
<protein>
    <submittedName>
        <fullName evidence="2">Uncharacterized protein</fullName>
    </submittedName>
</protein>
<dbReference type="EMBL" id="GL732693">
    <property type="protein sequence ID" value="EFX66826.1"/>
    <property type="molecule type" value="Genomic_DNA"/>
</dbReference>
<dbReference type="AlphaFoldDB" id="E9HN65"/>
<sequence length="223" mass="24969">MSAQYLTDANRGIPSHDGASTRGADAYAQHTNSPTPSLVSATLPSNDNITMHQSPENYSSRVEQGFSQSSYYSNTFARRDGTSHFIPNPVAPISQNEGFVSCKEFQVIIQGIARMTVLSQDISNQLKVISTRLSKLEEERGTMETSDDLTMPKFPLETLQDFDIFEAKLKDEAFKKAFCFSVARKRMDPIRIEELFYLLLIHKIPSHNALARGPLCRADDKSK</sequence>
<reference evidence="2 3" key="1">
    <citation type="journal article" date="2011" name="Science">
        <title>The ecoresponsive genome of Daphnia pulex.</title>
        <authorList>
            <person name="Colbourne J.K."/>
            <person name="Pfrender M.E."/>
            <person name="Gilbert D."/>
            <person name="Thomas W.K."/>
            <person name="Tucker A."/>
            <person name="Oakley T.H."/>
            <person name="Tokishita S."/>
            <person name="Aerts A."/>
            <person name="Arnold G.J."/>
            <person name="Basu M.K."/>
            <person name="Bauer D.J."/>
            <person name="Caceres C.E."/>
            <person name="Carmel L."/>
            <person name="Casola C."/>
            <person name="Choi J.H."/>
            <person name="Detter J.C."/>
            <person name="Dong Q."/>
            <person name="Dusheyko S."/>
            <person name="Eads B.D."/>
            <person name="Frohlich T."/>
            <person name="Geiler-Samerotte K.A."/>
            <person name="Gerlach D."/>
            <person name="Hatcher P."/>
            <person name="Jogdeo S."/>
            <person name="Krijgsveld J."/>
            <person name="Kriventseva E.V."/>
            <person name="Kultz D."/>
            <person name="Laforsch C."/>
            <person name="Lindquist E."/>
            <person name="Lopez J."/>
            <person name="Manak J.R."/>
            <person name="Muller J."/>
            <person name="Pangilinan J."/>
            <person name="Patwardhan R.P."/>
            <person name="Pitluck S."/>
            <person name="Pritham E.J."/>
            <person name="Rechtsteiner A."/>
            <person name="Rho M."/>
            <person name="Rogozin I.B."/>
            <person name="Sakarya O."/>
            <person name="Salamov A."/>
            <person name="Schaack S."/>
            <person name="Shapiro H."/>
            <person name="Shiga Y."/>
            <person name="Skalitzky C."/>
            <person name="Smith Z."/>
            <person name="Souvorov A."/>
            <person name="Sung W."/>
            <person name="Tang Z."/>
            <person name="Tsuchiya D."/>
            <person name="Tu H."/>
            <person name="Vos H."/>
            <person name="Wang M."/>
            <person name="Wolf Y.I."/>
            <person name="Yamagata H."/>
            <person name="Yamada T."/>
            <person name="Ye Y."/>
            <person name="Shaw J.R."/>
            <person name="Andrews J."/>
            <person name="Crease T.J."/>
            <person name="Tang H."/>
            <person name="Lucas S.M."/>
            <person name="Robertson H.M."/>
            <person name="Bork P."/>
            <person name="Koonin E.V."/>
            <person name="Zdobnov E.M."/>
            <person name="Grigoriev I.V."/>
            <person name="Lynch M."/>
            <person name="Boore J.L."/>
        </authorList>
    </citation>
    <scope>NUCLEOTIDE SEQUENCE [LARGE SCALE GENOMIC DNA]</scope>
</reference>
<dbReference type="KEGG" id="dpx:DAPPUDRAFT_115985"/>
<gene>
    <name evidence="2" type="ORF">DAPPUDRAFT_115985</name>
</gene>
<evidence type="ECO:0000313" key="3">
    <source>
        <dbReference type="Proteomes" id="UP000000305"/>
    </source>
</evidence>
<feature type="region of interest" description="Disordered" evidence="1">
    <location>
        <begin position="1"/>
        <end position="63"/>
    </location>
</feature>
<dbReference type="InParanoid" id="E9HN65"/>